<evidence type="ECO:0000256" key="3">
    <source>
        <dbReference type="SAM" id="MobiDB-lite"/>
    </source>
</evidence>
<keyword evidence="5" id="KW-1185">Reference proteome</keyword>
<evidence type="ECO:0000256" key="2">
    <source>
        <dbReference type="ARBA" id="ARBA00023239"/>
    </source>
</evidence>
<dbReference type="EC" id="4.3.2.7" evidence="1"/>
<dbReference type="InterPro" id="IPR013024">
    <property type="entry name" value="GGCT-like"/>
</dbReference>
<evidence type="ECO:0000313" key="4">
    <source>
        <dbReference type="EMBL" id="QRQ93415.1"/>
    </source>
</evidence>
<dbReference type="PANTHER" id="PTHR12192:SF2">
    <property type="entry name" value="GLUTATHIONE-SPECIFIC GAMMA-GLUTAMYLCYCLOTRANSFERASE 2"/>
    <property type="match status" value="1"/>
</dbReference>
<dbReference type="CDD" id="cd06661">
    <property type="entry name" value="GGCT_like"/>
    <property type="match status" value="1"/>
</dbReference>
<accession>A0ABX7HU42</accession>
<dbReference type="EMBL" id="CP069812">
    <property type="protein sequence ID" value="QRQ93415.1"/>
    <property type="molecule type" value="Genomic_DNA"/>
</dbReference>
<dbReference type="PANTHER" id="PTHR12192">
    <property type="entry name" value="CATION TRANSPORT PROTEIN CHAC-RELATED"/>
    <property type="match status" value="1"/>
</dbReference>
<dbReference type="InterPro" id="IPR006840">
    <property type="entry name" value="ChaC"/>
</dbReference>
<keyword evidence="2" id="KW-0456">Lyase</keyword>
<organism evidence="4 5">
    <name type="scientific">Cupriavidus oxalaticus</name>
    <dbReference type="NCBI Taxonomy" id="96344"/>
    <lineage>
        <taxon>Bacteria</taxon>
        <taxon>Pseudomonadati</taxon>
        <taxon>Pseudomonadota</taxon>
        <taxon>Betaproteobacteria</taxon>
        <taxon>Burkholderiales</taxon>
        <taxon>Burkholderiaceae</taxon>
        <taxon>Cupriavidus</taxon>
    </lineage>
</organism>
<sequence length="280" mass="30964">MSFPPPARDVALIYACSMAITRQDLESDRLRTSLCSTPVASSLLPEHVLEQSLCDALACKPDDPALGGDVWVFGYGSLIWNPMVVHTERRRATVHGYHRGFYLYSRINRGTWDNPGLVLGLDRGGCCHGMVFRIPSHVVEQEFRVLWRREMLTGAYHPRWLRIRTGGNGHGDGDWGPEQRALAFVMNRAHESYAGRLPDTSVVERLRHAAGLYGPAREYLQQTLLGLATNGVDDPYLGRLWRQVQADDAADAESAAARAGTAGTGMDDTPPSPARPRETV</sequence>
<evidence type="ECO:0000313" key="5">
    <source>
        <dbReference type="Proteomes" id="UP000623307"/>
    </source>
</evidence>
<feature type="compositionally biased region" description="Low complexity" evidence="3">
    <location>
        <begin position="252"/>
        <end position="269"/>
    </location>
</feature>
<feature type="region of interest" description="Disordered" evidence="3">
    <location>
        <begin position="248"/>
        <end position="280"/>
    </location>
</feature>
<gene>
    <name evidence="4" type="ORF">JTE92_25395</name>
</gene>
<dbReference type="Pfam" id="PF04752">
    <property type="entry name" value="ChaC"/>
    <property type="match status" value="1"/>
</dbReference>
<dbReference type="SUPFAM" id="SSF110857">
    <property type="entry name" value="Gamma-glutamyl cyclotransferase-like"/>
    <property type="match status" value="1"/>
</dbReference>
<name>A0ABX7HU42_9BURK</name>
<dbReference type="Gene3D" id="3.10.490.10">
    <property type="entry name" value="Gamma-glutamyl cyclotransferase-like"/>
    <property type="match status" value="1"/>
</dbReference>
<reference evidence="4 5" key="1">
    <citation type="submission" date="2021-02" db="EMBL/GenBank/DDBJ databases">
        <title>Complete Genome Sequence of Cupriavidus oxalaticus Strain Ox1, a Soil Oxalate-Degrading Species.</title>
        <authorList>
            <person name="Palmieri F."/>
            <person name="Udriet P."/>
            <person name="Deuasquier M."/>
            <person name="Beaudoing E."/>
            <person name="Johnson S.L."/>
            <person name="Davenport K.W."/>
            <person name="Chain P.S."/>
            <person name="Bindschedler S."/>
            <person name="Junier P."/>
        </authorList>
    </citation>
    <scope>NUCLEOTIDE SEQUENCE [LARGE SCALE GENOMIC DNA]</scope>
    <source>
        <strain evidence="4 5">Ox1</strain>
    </source>
</reference>
<dbReference type="Proteomes" id="UP000623307">
    <property type="component" value="Chromosome 2"/>
</dbReference>
<protein>
    <recommendedName>
        <fullName evidence="1">glutathione-specific gamma-glutamylcyclotransferase</fullName>
        <ecNumber evidence="1">4.3.2.7</ecNumber>
    </recommendedName>
</protein>
<dbReference type="InterPro" id="IPR036568">
    <property type="entry name" value="GGCT-like_sf"/>
</dbReference>
<evidence type="ECO:0000256" key="1">
    <source>
        <dbReference type="ARBA" id="ARBA00012344"/>
    </source>
</evidence>
<proteinExistence type="predicted"/>